<dbReference type="GO" id="GO:0030288">
    <property type="term" value="C:outer membrane-bounded periplasmic space"/>
    <property type="evidence" value="ECO:0007669"/>
    <property type="project" value="TreeGrafter"/>
</dbReference>
<protein>
    <recommendedName>
        <fullName evidence="9">N-acetylmuramoyl-L-alanine amidase AmiC</fullName>
        <ecNumber evidence="4">3.5.1.28</ecNumber>
    </recommendedName>
</protein>
<dbReference type="GO" id="GO:0008745">
    <property type="term" value="F:N-acetylmuramoyl-L-alanine amidase activity"/>
    <property type="evidence" value="ECO:0007669"/>
    <property type="project" value="UniProtKB-EC"/>
</dbReference>
<gene>
    <name evidence="11" type="ORF">GMD42_05625</name>
</gene>
<comment type="caution">
    <text evidence="11">The sequence shown here is derived from an EMBL/GenBank/DDBJ whole genome shotgun (WGS) entry which is preliminary data.</text>
</comment>
<comment type="subcellular location">
    <subcellularLocation>
        <location evidence="2">Periplasm</location>
    </subcellularLocation>
</comment>
<dbReference type="CDD" id="cd02696">
    <property type="entry name" value="MurNAc-LAA"/>
    <property type="match status" value="1"/>
</dbReference>
<dbReference type="PANTHER" id="PTHR30404">
    <property type="entry name" value="N-ACETYLMURAMOYL-L-ALANINE AMIDASE"/>
    <property type="match status" value="1"/>
</dbReference>
<keyword evidence="8" id="KW-0961">Cell wall biogenesis/degradation</keyword>
<dbReference type="SUPFAM" id="SSF53187">
    <property type="entry name" value="Zn-dependent exopeptidases"/>
    <property type="match status" value="1"/>
</dbReference>
<evidence type="ECO:0000256" key="3">
    <source>
        <dbReference type="ARBA" id="ARBA00010860"/>
    </source>
</evidence>
<dbReference type="AlphaFoldDB" id="A0A6I3RZU6"/>
<dbReference type="RefSeq" id="WP_008863707.1">
    <property type="nucleotide sequence ID" value="NZ_CALXOM010000028.1"/>
</dbReference>
<keyword evidence="6" id="KW-0574">Periplasm</keyword>
<evidence type="ECO:0000256" key="6">
    <source>
        <dbReference type="ARBA" id="ARBA00022764"/>
    </source>
</evidence>
<evidence type="ECO:0000256" key="5">
    <source>
        <dbReference type="ARBA" id="ARBA00022729"/>
    </source>
</evidence>
<comment type="catalytic activity">
    <reaction evidence="1">
        <text>Hydrolyzes the link between N-acetylmuramoyl residues and L-amino acid residues in certain cell-wall glycopeptides.</text>
        <dbReference type="EC" id="3.5.1.28"/>
    </reaction>
</comment>
<dbReference type="InterPro" id="IPR021731">
    <property type="entry name" value="AMIN_dom"/>
</dbReference>
<dbReference type="Gene3D" id="3.40.630.40">
    <property type="entry name" value="Zn-dependent exopeptidases"/>
    <property type="match status" value="1"/>
</dbReference>
<dbReference type="Pfam" id="PF01520">
    <property type="entry name" value="Amidase_3"/>
    <property type="match status" value="1"/>
</dbReference>
<dbReference type="SMART" id="SM00646">
    <property type="entry name" value="Ami_3"/>
    <property type="match status" value="1"/>
</dbReference>
<evidence type="ECO:0000256" key="7">
    <source>
        <dbReference type="ARBA" id="ARBA00022801"/>
    </source>
</evidence>
<accession>A0A6I3RZU6</accession>
<evidence type="ECO:0000256" key="9">
    <source>
        <dbReference type="ARBA" id="ARBA00074581"/>
    </source>
</evidence>
<keyword evidence="7" id="KW-0378">Hydrolase</keyword>
<dbReference type="GeneID" id="43348218"/>
<feature type="compositionally biased region" description="Basic residues" evidence="10">
    <location>
        <begin position="235"/>
        <end position="244"/>
    </location>
</feature>
<sequence>MNTRRSFLEGAGGALLLSFVPWSPAYGAQVVDVRVWPAEEYTRITIEHDAPMKFKYFVLRNSDPVRLAVDIDGLLLTDKLKQIIQKVKPNDPYISRIRVGQNRPNVVRISIDFKTDVDPQVFSLKPAGQYRYRLVFDIYPATQKDPLMAIIQKEESEPDAIKSLLAQVAEGQKRMEENRADSGEVDQLGQILAGIADGSLAPMRPDEEPKGSSKPAQKKPAQKKPETQLAQTKPSKTKPARSPRVRTLVIMIDPGHGGEDPGAIGRRHRTREKDVVLAVARILRQELNEIEGVKALLTRDGDYFVPLQRRVQKARAAKADFFVSIHADAWVKPTARGSSLYVLNTRGQVSTANRWLARKQNDADLIGGVNLSNKDKQIARILMDMSMTSQVSDSMVYGARILNELSRINQLHRGKVEQANFAVLKAPDIPSVLVETAFLSHPEEEKKLRTRAFQRKLACAIGNGILKGFGHKSRLG</sequence>
<dbReference type="GO" id="GO:0009253">
    <property type="term" value="P:peptidoglycan catabolic process"/>
    <property type="evidence" value="ECO:0007669"/>
    <property type="project" value="InterPro"/>
</dbReference>
<evidence type="ECO:0000313" key="12">
    <source>
        <dbReference type="Proteomes" id="UP000462362"/>
    </source>
</evidence>
<dbReference type="EC" id="3.5.1.28" evidence="4"/>
<dbReference type="PANTHER" id="PTHR30404:SF0">
    <property type="entry name" value="N-ACETYLMURAMOYL-L-ALANINE AMIDASE AMIC"/>
    <property type="match status" value="1"/>
</dbReference>
<keyword evidence="5" id="KW-0732">Signal</keyword>
<dbReference type="Proteomes" id="UP000462362">
    <property type="component" value="Unassembled WGS sequence"/>
</dbReference>
<dbReference type="Pfam" id="PF11741">
    <property type="entry name" value="AMIN"/>
    <property type="match status" value="1"/>
</dbReference>
<dbReference type="Gene3D" id="2.60.40.3500">
    <property type="match status" value="1"/>
</dbReference>
<evidence type="ECO:0000256" key="2">
    <source>
        <dbReference type="ARBA" id="ARBA00004418"/>
    </source>
</evidence>
<evidence type="ECO:0000313" key="11">
    <source>
        <dbReference type="EMBL" id="MTU43107.1"/>
    </source>
</evidence>
<evidence type="ECO:0000256" key="8">
    <source>
        <dbReference type="ARBA" id="ARBA00023316"/>
    </source>
</evidence>
<evidence type="ECO:0000256" key="4">
    <source>
        <dbReference type="ARBA" id="ARBA00011901"/>
    </source>
</evidence>
<feature type="region of interest" description="Disordered" evidence="10">
    <location>
        <begin position="197"/>
        <end position="245"/>
    </location>
</feature>
<dbReference type="PROSITE" id="PS51318">
    <property type="entry name" value="TAT"/>
    <property type="match status" value="1"/>
</dbReference>
<dbReference type="InterPro" id="IPR050695">
    <property type="entry name" value="N-acetylmuramoyl_amidase_3"/>
</dbReference>
<name>A0A6I3RZU6_9BURK</name>
<evidence type="ECO:0000256" key="1">
    <source>
        <dbReference type="ARBA" id="ARBA00001561"/>
    </source>
</evidence>
<dbReference type="InterPro" id="IPR002508">
    <property type="entry name" value="MurNAc-LAA_cat"/>
</dbReference>
<dbReference type="EMBL" id="WNCL01000013">
    <property type="protein sequence ID" value="MTU43107.1"/>
    <property type="molecule type" value="Genomic_DNA"/>
</dbReference>
<proteinExistence type="inferred from homology"/>
<reference evidence="11 12" key="1">
    <citation type="journal article" date="2019" name="Nat. Med.">
        <title>A library of human gut bacterial isolates paired with longitudinal multiomics data enables mechanistic microbiome research.</title>
        <authorList>
            <person name="Poyet M."/>
            <person name="Groussin M."/>
            <person name="Gibbons S.M."/>
            <person name="Avila-Pacheco J."/>
            <person name="Jiang X."/>
            <person name="Kearney S.M."/>
            <person name="Perrotta A.R."/>
            <person name="Berdy B."/>
            <person name="Zhao S."/>
            <person name="Lieberman T.D."/>
            <person name="Swanson P.K."/>
            <person name="Smith M."/>
            <person name="Roesemann S."/>
            <person name="Alexander J.E."/>
            <person name="Rich S.A."/>
            <person name="Livny J."/>
            <person name="Vlamakis H."/>
            <person name="Clish C."/>
            <person name="Bullock K."/>
            <person name="Deik A."/>
            <person name="Scott J."/>
            <person name="Pierce K.A."/>
            <person name="Xavier R.J."/>
            <person name="Alm E.J."/>
        </authorList>
    </citation>
    <scope>NUCLEOTIDE SEQUENCE [LARGE SCALE GENOMIC DNA]</scope>
    <source>
        <strain evidence="11 12">BIOML-A2</strain>
    </source>
</reference>
<dbReference type="InterPro" id="IPR006311">
    <property type="entry name" value="TAT_signal"/>
</dbReference>
<dbReference type="FunFam" id="3.40.630.40:FF:000001">
    <property type="entry name" value="N-acetylmuramoyl-L-alanine amidase"/>
    <property type="match status" value="1"/>
</dbReference>
<organism evidence="11 12">
    <name type="scientific">Parasutterella excrementihominis</name>
    <dbReference type="NCBI Taxonomy" id="487175"/>
    <lineage>
        <taxon>Bacteria</taxon>
        <taxon>Pseudomonadati</taxon>
        <taxon>Pseudomonadota</taxon>
        <taxon>Betaproteobacteria</taxon>
        <taxon>Burkholderiales</taxon>
        <taxon>Sutterellaceae</taxon>
        <taxon>Parasutterella</taxon>
    </lineage>
</organism>
<dbReference type="GO" id="GO:0071555">
    <property type="term" value="P:cell wall organization"/>
    <property type="evidence" value="ECO:0007669"/>
    <property type="project" value="UniProtKB-KW"/>
</dbReference>
<evidence type="ECO:0000256" key="10">
    <source>
        <dbReference type="SAM" id="MobiDB-lite"/>
    </source>
</evidence>
<comment type="similarity">
    <text evidence="3">Belongs to the N-acetylmuramoyl-L-alanine amidase 3 family.</text>
</comment>